<dbReference type="SUPFAM" id="SSF51735">
    <property type="entry name" value="NAD(P)-binding Rossmann-fold domains"/>
    <property type="match status" value="1"/>
</dbReference>
<sequence>MASLSGQTYQEELFSMVEEPNYYNQQGEISAFFSGKKIFITGGLGFIGRLIMEKLLSNLICDIIPADYVINNIIAAAWDVAQKRSISQSVNLCSKDNKYLPDYDEIPVYNSVSSVQRPITWGIVENYLRKSGLDVPWKKTLWYYSLWLNKYYYFHIFLAFFLHWIPAIIVDTLLYLSGRKPILLNIYRKINKFKSVISSFTTNEWEFTNDNVLKLWDKLSVVDKSNFFFNVADIDWQCFSITYMRGVRVFLVKEPMDTVEESRPFYRRLKIAHYTLKWSIYVLILWILYSLLFASNPQMKFLSHPKKLMLTLSLPISGHELVSEPKNQIHTTLLILVLIQDHGDRPKSHP</sequence>
<dbReference type="Pfam" id="PF03015">
    <property type="entry name" value="Sterile"/>
    <property type="match status" value="1"/>
</dbReference>
<dbReference type="CDD" id="cd09071">
    <property type="entry name" value="FAR_C"/>
    <property type="match status" value="1"/>
</dbReference>
<evidence type="ECO:0000313" key="4">
    <source>
        <dbReference type="RefSeq" id="XP_015186638.1"/>
    </source>
</evidence>
<gene>
    <name evidence="4" type="primary">LOC107071827</name>
</gene>
<feature type="transmembrane region" description="Helical" evidence="1">
    <location>
        <begin position="278"/>
        <end position="295"/>
    </location>
</feature>
<accession>A0ABM1J2F1</accession>
<organism evidence="3 4">
    <name type="scientific">Polistes dominula</name>
    <name type="common">European paper wasp</name>
    <name type="synonym">Vespa dominula</name>
    <dbReference type="NCBI Taxonomy" id="743375"/>
    <lineage>
        <taxon>Eukaryota</taxon>
        <taxon>Metazoa</taxon>
        <taxon>Ecdysozoa</taxon>
        <taxon>Arthropoda</taxon>
        <taxon>Hexapoda</taxon>
        <taxon>Insecta</taxon>
        <taxon>Pterygota</taxon>
        <taxon>Neoptera</taxon>
        <taxon>Endopterygota</taxon>
        <taxon>Hymenoptera</taxon>
        <taxon>Apocrita</taxon>
        <taxon>Aculeata</taxon>
        <taxon>Vespoidea</taxon>
        <taxon>Vespidae</taxon>
        <taxon>Polistinae</taxon>
        <taxon>Polistini</taxon>
        <taxon>Polistes</taxon>
    </lineage>
</organism>
<evidence type="ECO:0000259" key="2">
    <source>
        <dbReference type="Pfam" id="PF03015"/>
    </source>
</evidence>
<dbReference type="InterPro" id="IPR026055">
    <property type="entry name" value="FAR"/>
</dbReference>
<dbReference type="InterPro" id="IPR036291">
    <property type="entry name" value="NAD(P)-bd_dom_sf"/>
</dbReference>
<feature type="domain" description="Fatty acyl-CoA reductase C-terminal" evidence="2">
    <location>
        <begin position="162"/>
        <end position="254"/>
    </location>
</feature>
<keyword evidence="3" id="KW-1185">Reference proteome</keyword>
<protein>
    <submittedName>
        <fullName evidence="4">Fatty acyl-CoA reductase CG5065</fullName>
    </submittedName>
</protein>
<dbReference type="Proteomes" id="UP000694924">
    <property type="component" value="Unplaced"/>
</dbReference>
<evidence type="ECO:0000313" key="3">
    <source>
        <dbReference type="Proteomes" id="UP000694924"/>
    </source>
</evidence>
<keyword evidence="1" id="KW-0812">Transmembrane</keyword>
<dbReference type="RefSeq" id="XP_015186638.1">
    <property type="nucleotide sequence ID" value="XM_015331152.1"/>
</dbReference>
<proteinExistence type="predicted"/>
<name>A0ABM1J2F1_POLDO</name>
<dbReference type="Gene3D" id="3.40.50.720">
    <property type="entry name" value="NAD(P)-binding Rossmann-like Domain"/>
    <property type="match status" value="1"/>
</dbReference>
<dbReference type="PANTHER" id="PTHR11011:SF60">
    <property type="entry name" value="FATTY ACYL-COA REDUCTASE-RELATED"/>
    <property type="match status" value="1"/>
</dbReference>
<keyword evidence="1" id="KW-1133">Transmembrane helix</keyword>
<evidence type="ECO:0000256" key="1">
    <source>
        <dbReference type="SAM" id="Phobius"/>
    </source>
</evidence>
<keyword evidence="1" id="KW-0472">Membrane</keyword>
<dbReference type="InterPro" id="IPR033640">
    <property type="entry name" value="FAR_C"/>
</dbReference>
<dbReference type="PANTHER" id="PTHR11011">
    <property type="entry name" value="MALE STERILITY PROTEIN 2-RELATED"/>
    <property type="match status" value="1"/>
</dbReference>
<feature type="transmembrane region" description="Helical" evidence="1">
    <location>
        <begin position="152"/>
        <end position="176"/>
    </location>
</feature>
<dbReference type="GeneID" id="107071827"/>
<reference evidence="4" key="1">
    <citation type="submission" date="2025-08" db="UniProtKB">
        <authorList>
            <consortium name="RefSeq"/>
        </authorList>
    </citation>
    <scope>IDENTIFICATION</scope>
    <source>
        <tissue evidence="4">Whole body</tissue>
    </source>
</reference>